<gene>
    <name evidence="1" type="ORF">TVAG_233150</name>
</gene>
<protein>
    <submittedName>
        <fullName evidence="1">Uncharacterized protein</fullName>
    </submittedName>
</protein>
<keyword evidence="2" id="KW-1185">Reference proteome</keyword>
<dbReference type="KEGG" id="tva:4762442"/>
<evidence type="ECO:0000313" key="1">
    <source>
        <dbReference type="EMBL" id="EAY04579.1"/>
    </source>
</evidence>
<dbReference type="RefSeq" id="XP_001316802.1">
    <property type="nucleotide sequence ID" value="XM_001316767.1"/>
</dbReference>
<sequence>MTMFNVYSSDNDLIKTLKAHPISPSTTKWVMCYKIVIDFLRKNKMYSTIKAIDQELFEYDVTSKQILAHNPKKYKKLMPEGSSQYLESLCKEFDVCNSTNDSINVDSLVDSKPTILPDRNYYPLYDPKTG</sequence>
<dbReference type="VEuPathDB" id="TrichDB:TVAGG3_0486600"/>
<organism evidence="1 2">
    <name type="scientific">Trichomonas vaginalis (strain ATCC PRA-98 / G3)</name>
    <dbReference type="NCBI Taxonomy" id="412133"/>
    <lineage>
        <taxon>Eukaryota</taxon>
        <taxon>Metamonada</taxon>
        <taxon>Parabasalia</taxon>
        <taxon>Trichomonadida</taxon>
        <taxon>Trichomonadidae</taxon>
        <taxon>Trichomonas</taxon>
    </lineage>
</organism>
<reference evidence="1" key="2">
    <citation type="journal article" date="2007" name="Science">
        <title>Draft genome sequence of the sexually transmitted pathogen Trichomonas vaginalis.</title>
        <authorList>
            <person name="Carlton J.M."/>
            <person name="Hirt R.P."/>
            <person name="Silva J.C."/>
            <person name="Delcher A.L."/>
            <person name="Schatz M."/>
            <person name="Zhao Q."/>
            <person name="Wortman J.R."/>
            <person name="Bidwell S.L."/>
            <person name="Alsmark U.C.M."/>
            <person name="Besteiro S."/>
            <person name="Sicheritz-Ponten T."/>
            <person name="Noel C.J."/>
            <person name="Dacks J.B."/>
            <person name="Foster P.G."/>
            <person name="Simillion C."/>
            <person name="Van de Peer Y."/>
            <person name="Miranda-Saavedra D."/>
            <person name="Barton G.J."/>
            <person name="Westrop G.D."/>
            <person name="Mueller S."/>
            <person name="Dessi D."/>
            <person name="Fiori P.L."/>
            <person name="Ren Q."/>
            <person name="Paulsen I."/>
            <person name="Zhang H."/>
            <person name="Bastida-Corcuera F.D."/>
            <person name="Simoes-Barbosa A."/>
            <person name="Brown M.T."/>
            <person name="Hayes R.D."/>
            <person name="Mukherjee M."/>
            <person name="Okumura C.Y."/>
            <person name="Schneider R."/>
            <person name="Smith A.J."/>
            <person name="Vanacova S."/>
            <person name="Villalvazo M."/>
            <person name="Haas B.J."/>
            <person name="Pertea M."/>
            <person name="Feldblyum T.V."/>
            <person name="Utterback T.R."/>
            <person name="Shu C.L."/>
            <person name="Osoegawa K."/>
            <person name="de Jong P.J."/>
            <person name="Hrdy I."/>
            <person name="Horvathova L."/>
            <person name="Zubacova Z."/>
            <person name="Dolezal P."/>
            <person name="Malik S.B."/>
            <person name="Logsdon J.M. Jr."/>
            <person name="Henze K."/>
            <person name="Gupta A."/>
            <person name="Wang C.C."/>
            <person name="Dunne R.L."/>
            <person name="Upcroft J.A."/>
            <person name="Upcroft P."/>
            <person name="White O."/>
            <person name="Salzberg S.L."/>
            <person name="Tang P."/>
            <person name="Chiu C.-H."/>
            <person name="Lee Y.-S."/>
            <person name="Embley T.M."/>
            <person name="Coombs G.H."/>
            <person name="Mottram J.C."/>
            <person name="Tachezy J."/>
            <person name="Fraser-Liggett C.M."/>
            <person name="Johnson P.J."/>
        </authorList>
    </citation>
    <scope>NUCLEOTIDE SEQUENCE [LARGE SCALE GENOMIC DNA]</scope>
    <source>
        <strain evidence="1">G3</strain>
    </source>
</reference>
<evidence type="ECO:0000313" key="2">
    <source>
        <dbReference type="Proteomes" id="UP000001542"/>
    </source>
</evidence>
<dbReference type="AlphaFoldDB" id="A2ERY4"/>
<reference evidence="1" key="1">
    <citation type="submission" date="2006-10" db="EMBL/GenBank/DDBJ databases">
        <authorList>
            <person name="Amadeo P."/>
            <person name="Zhao Q."/>
            <person name="Wortman J."/>
            <person name="Fraser-Liggett C."/>
            <person name="Carlton J."/>
        </authorList>
    </citation>
    <scope>NUCLEOTIDE SEQUENCE</scope>
    <source>
        <strain evidence="1">G3</strain>
    </source>
</reference>
<dbReference type="VEuPathDB" id="TrichDB:TVAG_233150"/>
<name>A2ERY4_TRIV3</name>
<dbReference type="Proteomes" id="UP000001542">
    <property type="component" value="Unassembled WGS sequence"/>
</dbReference>
<proteinExistence type="predicted"/>
<accession>A2ERY4</accession>
<dbReference type="EMBL" id="DS113471">
    <property type="protein sequence ID" value="EAY04579.1"/>
    <property type="molecule type" value="Genomic_DNA"/>
</dbReference>
<dbReference type="InParanoid" id="A2ERY4"/>